<evidence type="ECO:0000313" key="2">
    <source>
        <dbReference type="Proteomes" id="UP000293652"/>
    </source>
</evidence>
<protein>
    <submittedName>
        <fullName evidence="1">Uncharacterized protein</fullName>
    </submittedName>
</protein>
<dbReference type="Proteomes" id="UP000293652">
    <property type="component" value="Unassembled WGS sequence"/>
</dbReference>
<name>A0A4Q8XPH5_RHILE</name>
<reference evidence="1 2" key="1">
    <citation type="submission" date="2019-02" db="EMBL/GenBank/DDBJ databases">
        <title>The genomic architecture of introgression among sibling species of bacteria.</title>
        <authorList>
            <person name="Cavassim M.I.A."/>
            <person name="Moeskjaer S."/>
            <person name="Moslemi C."/>
            <person name="Fields B."/>
            <person name="Bachmann A."/>
            <person name="Vilhjalmsson B."/>
            <person name="Schierup M.H."/>
            <person name="Young J.P.W."/>
            <person name="Andersen S.U."/>
        </authorList>
    </citation>
    <scope>NUCLEOTIDE SEQUENCE [LARGE SCALE GENOMIC DNA]</scope>
    <source>
        <strain evidence="1 2">SM145A</strain>
    </source>
</reference>
<evidence type="ECO:0000313" key="1">
    <source>
        <dbReference type="EMBL" id="TAX64402.1"/>
    </source>
</evidence>
<accession>A0A4Q8XPH5</accession>
<dbReference type="EMBL" id="SIPC01000009">
    <property type="protein sequence ID" value="TAX64402.1"/>
    <property type="molecule type" value="Genomic_DNA"/>
</dbReference>
<dbReference type="AlphaFoldDB" id="A0A4Q8XPH5"/>
<organism evidence="1 2">
    <name type="scientific">Rhizobium leguminosarum</name>
    <dbReference type="NCBI Taxonomy" id="384"/>
    <lineage>
        <taxon>Bacteria</taxon>
        <taxon>Pseudomonadati</taxon>
        <taxon>Pseudomonadota</taxon>
        <taxon>Alphaproteobacteria</taxon>
        <taxon>Hyphomicrobiales</taxon>
        <taxon>Rhizobiaceae</taxon>
        <taxon>Rhizobium/Agrobacterium group</taxon>
        <taxon>Rhizobium</taxon>
    </lineage>
</organism>
<gene>
    <name evidence="1" type="ORF">ELI03_34670</name>
</gene>
<proteinExistence type="predicted"/>
<dbReference type="RefSeq" id="WP_130751227.1">
    <property type="nucleotide sequence ID" value="NZ_SIPC01000009.1"/>
</dbReference>
<sequence>MENVASDEVTLKLNIEDLEARLRSPALADSTVLRPKLERELFVMMERLDELIFPKLGYDPKQQPSDDSV</sequence>
<comment type="caution">
    <text evidence="1">The sequence shown here is derived from an EMBL/GenBank/DDBJ whole genome shotgun (WGS) entry which is preliminary data.</text>
</comment>